<evidence type="ECO:0000256" key="8">
    <source>
        <dbReference type="ARBA" id="ARBA00023004"/>
    </source>
</evidence>
<keyword evidence="10" id="KW-1003">Cell membrane</keyword>
<sequence>MTLLPKSRKARRRLAAVAVAAPILAGAAGLALYAMGDSVSLFYSPSQAQHAHVPAGRAIDLGGLVAKGSVVKKTDGTVEFAIADHAAVSRVVYRGDLPDLFREGQGVVTKGAYRSDGVFAATEVLAKHDEKYMPKEVTRALKASGEWRGDGGPQTQAAMQAAGGQ</sequence>
<dbReference type="InterPro" id="IPR036127">
    <property type="entry name" value="CcmE-like_sf"/>
</dbReference>
<name>A0A975FW79_9CAUL</name>
<keyword evidence="8 10" id="KW-0408">Iron</keyword>
<dbReference type="PANTHER" id="PTHR34128:SF2">
    <property type="entry name" value="CYTOCHROME C-TYPE BIOGENESIS PROTEIN CCME HOMOLOG, MITOCHONDRIAL"/>
    <property type="match status" value="1"/>
</dbReference>
<evidence type="ECO:0000256" key="5">
    <source>
        <dbReference type="ARBA" id="ARBA00022748"/>
    </source>
</evidence>
<evidence type="ECO:0000256" key="10">
    <source>
        <dbReference type="HAMAP-Rule" id="MF_01959"/>
    </source>
</evidence>
<gene>
    <name evidence="10 13" type="primary">ccmE</name>
    <name evidence="10" type="synonym">cycJ</name>
    <name evidence="13" type="ORF">KCG34_13465</name>
</gene>
<feature type="topological domain" description="Extracellular" evidence="10">
    <location>
        <begin position="35"/>
        <end position="165"/>
    </location>
</feature>
<evidence type="ECO:0000256" key="4">
    <source>
        <dbReference type="ARBA" id="ARBA00022723"/>
    </source>
</evidence>
<evidence type="ECO:0000256" key="6">
    <source>
        <dbReference type="ARBA" id="ARBA00022968"/>
    </source>
</evidence>
<comment type="function">
    <text evidence="10">Heme chaperone required for the biogenesis of c-type cytochromes. Transiently binds heme delivered by CcmC and transfers the heme to apo-cytochromes in a process facilitated by CcmF and CcmH.</text>
</comment>
<evidence type="ECO:0000256" key="1">
    <source>
        <dbReference type="ARBA" id="ARBA00004370"/>
    </source>
</evidence>
<dbReference type="SUPFAM" id="SSF82093">
    <property type="entry name" value="Heme chaperone CcmE"/>
    <property type="match status" value="1"/>
</dbReference>
<organism evidence="13 14">
    <name type="scientific">Phenylobacterium montanum</name>
    <dbReference type="NCBI Taxonomy" id="2823693"/>
    <lineage>
        <taxon>Bacteria</taxon>
        <taxon>Pseudomonadati</taxon>
        <taxon>Pseudomonadota</taxon>
        <taxon>Alphaproteobacteria</taxon>
        <taxon>Caulobacterales</taxon>
        <taxon>Caulobacteraceae</taxon>
        <taxon>Phenylobacterium</taxon>
    </lineage>
</organism>
<dbReference type="GO" id="GO:0017003">
    <property type="term" value="P:protein-heme linkage"/>
    <property type="evidence" value="ECO:0007669"/>
    <property type="project" value="UniProtKB-UniRule"/>
</dbReference>
<comment type="subcellular location">
    <subcellularLocation>
        <location evidence="10">Cell membrane</location>
        <topology evidence="10">Single-pass type II membrane protein</topology>
    </subcellularLocation>
    <subcellularLocation>
        <location evidence="1">Membrane</location>
    </subcellularLocation>
</comment>
<feature type="region of interest" description="Disordered" evidence="12">
    <location>
        <begin position="146"/>
        <end position="165"/>
    </location>
</feature>
<dbReference type="GO" id="GO:0046872">
    <property type="term" value="F:metal ion binding"/>
    <property type="evidence" value="ECO:0007669"/>
    <property type="project" value="UniProtKB-KW"/>
</dbReference>
<dbReference type="InterPro" id="IPR012340">
    <property type="entry name" value="NA-bd_OB-fold"/>
</dbReference>
<dbReference type="InterPro" id="IPR004329">
    <property type="entry name" value="CcmE"/>
</dbReference>
<keyword evidence="3 10" id="KW-0812">Transmembrane</keyword>
<keyword evidence="2 10" id="KW-0349">Heme</keyword>
<dbReference type="Gene3D" id="2.40.50.140">
    <property type="entry name" value="Nucleic acid-binding proteins"/>
    <property type="match status" value="1"/>
</dbReference>
<proteinExistence type="inferred from homology"/>
<protein>
    <recommendedName>
        <fullName evidence="10">Cytochrome c-type biogenesis protein CcmE</fullName>
    </recommendedName>
    <alternativeName>
        <fullName evidence="10">Cytochrome c maturation protein E</fullName>
    </alternativeName>
    <alternativeName>
        <fullName evidence="10">Heme chaperone CcmE</fullName>
    </alternativeName>
</protein>
<accession>A0A975FW79</accession>
<dbReference type="Pfam" id="PF03100">
    <property type="entry name" value="CcmE"/>
    <property type="match status" value="1"/>
</dbReference>
<reference evidence="13" key="1">
    <citation type="submission" date="2021-04" db="EMBL/GenBank/DDBJ databases">
        <title>The complete genome sequence of Caulobacter sp. S6.</title>
        <authorList>
            <person name="Tang Y."/>
            <person name="Ouyang W."/>
            <person name="Liu Q."/>
            <person name="Huang B."/>
            <person name="Guo Z."/>
            <person name="Lei P."/>
        </authorList>
    </citation>
    <scope>NUCLEOTIDE SEQUENCE</scope>
    <source>
        <strain evidence="13">S6</strain>
    </source>
</reference>
<dbReference type="AlphaFoldDB" id="A0A975FW79"/>
<feature type="binding site" description="covalent" evidence="10 11">
    <location>
        <position position="128"/>
    </location>
    <ligand>
        <name>heme</name>
        <dbReference type="ChEBI" id="CHEBI:30413"/>
    </ligand>
</feature>
<dbReference type="Proteomes" id="UP000676409">
    <property type="component" value="Chromosome"/>
</dbReference>
<evidence type="ECO:0000256" key="3">
    <source>
        <dbReference type="ARBA" id="ARBA00022692"/>
    </source>
</evidence>
<dbReference type="NCBIfam" id="NF009727">
    <property type="entry name" value="PRK13254.1-1"/>
    <property type="match status" value="1"/>
</dbReference>
<feature type="binding site" description="axial binding residue" evidence="10 11">
    <location>
        <position position="132"/>
    </location>
    <ligand>
        <name>heme</name>
        <dbReference type="ChEBI" id="CHEBI:30413"/>
    </ligand>
    <ligandPart>
        <name>Fe</name>
        <dbReference type="ChEBI" id="CHEBI:18248"/>
    </ligandPart>
</feature>
<keyword evidence="5 10" id="KW-0201">Cytochrome c-type biogenesis</keyword>
<dbReference type="EMBL" id="CP073078">
    <property type="protein sequence ID" value="QUD86109.1"/>
    <property type="molecule type" value="Genomic_DNA"/>
</dbReference>
<feature type="topological domain" description="Cytoplasmic" evidence="10">
    <location>
        <begin position="1"/>
        <end position="13"/>
    </location>
</feature>
<keyword evidence="4 10" id="KW-0479">Metal-binding</keyword>
<dbReference type="HAMAP" id="MF_01959">
    <property type="entry name" value="CcmE"/>
    <property type="match status" value="1"/>
</dbReference>
<evidence type="ECO:0000256" key="2">
    <source>
        <dbReference type="ARBA" id="ARBA00022617"/>
    </source>
</evidence>
<evidence type="ECO:0000313" key="14">
    <source>
        <dbReference type="Proteomes" id="UP000676409"/>
    </source>
</evidence>
<keyword evidence="7 10" id="KW-1133">Transmembrane helix</keyword>
<keyword evidence="6 10" id="KW-0735">Signal-anchor</keyword>
<dbReference type="PANTHER" id="PTHR34128">
    <property type="entry name" value="CYTOCHROME C-TYPE BIOGENESIS PROTEIN CCME HOMOLOG, MITOCHONDRIAL"/>
    <property type="match status" value="1"/>
</dbReference>
<dbReference type="GO" id="GO:0005886">
    <property type="term" value="C:plasma membrane"/>
    <property type="evidence" value="ECO:0007669"/>
    <property type="project" value="UniProtKB-SubCell"/>
</dbReference>
<evidence type="ECO:0000256" key="11">
    <source>
        <dbReference type="PIRSR" id="PIRSR604329-50"/>
    </source>
</evidence>
<dbReference type="GO" id="GO:0017004">
    <property type="term" value="P:cytochrome complex assembly"/>
    <property type="evidence" value="ECO:0007669"/>
    <property type="project" value="UniProtKB-KW"/>
</dbReference>
<keyword evidence="9 10" id="KW-0472">Membrane</keyword>
<evidence type="ECO:0000256" key="12">
    <source>
        <dbReference type="SAM" id="MobiDB-lite"/>
    </source>
</evidence>
<comment type="similarity">
    <text evidence="10">Belongs to the CcmE/CycJ family.</text>
</comment>
<dbReference type="RefSeq" id="WP_211936161.1">
    <property type="nucleotide sequence ID" value="NZ_CP073078.1"/>
</dbReference>
<dbReference type="KEGG" id="caul:KCG34_13465"/>
<keyword evidence="14" id="KW-1185">Reference proteome</keyword>
<dbReference type="NCBIfam" id="NF009731">
    <property type="entry name" value="PRK13254.1-5"/>
    <property type="match status" value="1"/>
</dbReference>
<feature type="compositionally biased region" description="Low complexity" evidence="12">
    <location>
        <begin position="153"/>
        <end position="165"/>
    </location>
</feature>
<evidence type="ECO:0000256" key="7">
    <source>
        <dbReference type="ARBA" id="ARBA00022989"/>
    </source>
</evidence>
<evidence type="ECO:0000313" key="13">
    <source>
        <dbReference type="EMBL" id="QUD86109.1"/>
    </source>
</evidence>
<dbReference type="GO" id="GO:0020037">
    <property type="term" value="F:heme binding"/>
    <property type="evidence" value="ECO:0007669"/>
    <property type="project" value="InterPro"/>
</dbReference>
<evidence type="ECO:0000256" key="9">
    <source>
        <dbReference type="ARBA" id="ARBA00023136"/>
    </source>
</evidence>